<evidence type="ECO:0000313" key="4">
    <source>
        <dbReference type="Proteomes" id="UP000058599"/>
    </source>
</evidence>
<proteinExistence type="predicted"/>
<dbReference type="Pfam" id="PF03548">
    <property type="entry name" value="LolA"/>
    <property type="match status" value="1"/>
</dbReference>
<reference evidence="3 4" key="1">
    <citation type="journal article" date="2016" name="BMC Genomics">
        <title>Genomic analysis of the nitrate-respiring Sphingopyxis granuli (formerly Sphingomonas macrogoltabida) strain TFA.</title>
        <authorList>
            <person name="Garcia-Romero I."/>
            <person name="Perez-Pulido A.J."/>
            <person name="Gonzalez-Flores Y.E."/>
            <person name="Reyes-Ramirez F."/>
            <person name="Santero E."/>
            <person name="Floriano B."/>
        </authorList>
    </citation>
    <scope>NUCLEOTIDE SEQUENCE [LARGE SCALE GENOMIC DNA]</scope>
    <source>
        <strain evidence="3 4">TFA</strain>
    </source>
</reference>
<evidence type="ECO:0000256" key="1">
    <source>
        <dbReference type="ARBA" id="ARBA00022729"/>
    </source>
</evidence>
<protein>
    <submittedName>
        <fullName evidence="3">Outer-membrane lipoprotein carrier protein</fullName>
    </submittedName>
</protein>
<dbReference type="Gene3D" id="2.50.20.10">
    <property type="entry name" value="Lipoprotein localisation LolA/LolB/LppX"/>
    <property type="match status" value="1"/>
</dbReference>
<feature type="signal peptide" evidence="2">
    <location>
        <begin position="1"/>
        <end position="36"/>
    </location>
</feature>
<dbReference type="KEGG" id="sgi:SGRAN_3892"/>
<keyword evidence="3" id="KW-0449">Lipoprotein</keyword>
<dbReference type="PANTHER" id="PTHR35869:SF1">
    <property type="entry name" value="OUTER-MEMBRANE LIPOPROTEIN CARRIER PROTEIN"/>
    <property type="match status" value="1"/>
</dbReference>
<dbReference type="SUPFAM" id="SSF89392">
    <property type="entry name" value="Prokaryotic lipoproteins and lipoprotein localization factors"/>
    <property type="match status" value="1"/>
</dbReference>
<accession>A0AA86L5C6</accession>
<dbReference type="InterPro" id="IPR006311">
    <property type="entry name" value="TAT_signal"/>
</dbReference>
<dbReference type="Proteomes" id="UP000058599">
    <property type="component" value="Chromosome"/>
</dbReference>
<dbReference type="RefSeq" id="WP_067186326.1">
    <property type="nucleotide sequence ID" value="NZ_CP012199.1"/>
</dbReference>
<organism evidence="3 4">
    <name type="scientific">Sphingopyxis granuli</name>
    <dbReference type="NCBI Taxonomy" id="267128"/>
    <lineage>
        <taxon>Bacteria</taxon>
        <taxon>Pseudomonadati</taxon>
        <taxon>Pseudomonadota</taxon>
        <taxon>Alphaproteobacteria</taxon>
        <taxon>Sphingomonadales</taxon>
        <taxon>Sphingomonadaceae</taxon>
        <taxon>Sphingopyxis</taxon>
    </lineage>
</organism>
<sequence>MTEQTFRRRLTRLAAWTLAPAAVVGLAAGAPAIAQASSTLAAVQAHLKSTSSMTADFVQTDRNGQRLSGALTLKRPGKIRFQYQKGVPMLIVGDGSALTMIDYEVKQVQRWPVKNSPLGALLDPDRDLSKYAKVLPTDSSDVLSVEVHDPKRPEYGTITMVFIRDAAAPAGLRLRGWVALDSQNNRTRIDLSNQKFNVAVADSAFRWTDPRPKKRGGR</sequence>
<keyword evidence="4" id="KW-1185">Reference proteome</keyword>
<evidence type="ECO:0000256" key="2">
    <source>
        <dbReference type="SAM" id="SignalP"/>
    </source>
</evidence>
<dbReference type="InterPro" id="IPR004564">
    <property type="entry name" value="OM_lipoprot_carrier_LolA-like"/>
</dbReference>
<feature type="chain" id="PRO_5041698124" evidence="2">
    <location>
        <begin position="37"/>
        <end position="218"/>
    </location>
</feature>
<name>A0AA86L5C6_9SPHN</name>
<dbReference type="InterPro" id="IPR029046">
    <property type="entry name" value="LolA/LolB/LppX"/>
</dbReference>
<gene>
    <name evidence="3" type="ORF">SGRAN_3892</name>
</gene>
<dbReference type="AlphaFoldDB" id="A0AA86L5C6"/>
<dbReference type="CDD" id="cd16325">
    <property type="entry name" value="LolA"/>
    <property type="match status" value="1"/>
</dbReference>
<dbReference type="PROSITE" id="PS51318">
    <property type="entry name" value="TAT"/>
    <property type="match status" value="1"/>
</dbReference>
<dbReference type="PANTHER" id="PTHR35869">
    <property type="entry name" value="OUTER-MEMBRANE LIPOPROTEIN CARRIER PROTEIN"/>
    <property type="match status" value="1"/>
</dbReference>
<keyword evidence="1 2" id="KW-0732">Signal</keyword>
<dbReference type="EMBL" id="CP012199">
    <property type="protein sequence ID" value="AMG76223.1"/>
    <property type="molecule type" value="Genomic_DNA"/>
</dbReference>
<evidence type="ECO:0000313" key="3">
    <source>
        <dbReference type="EMBL" id="AMG76223.1"/>
    </source>
</evidence>